<evidence type="ECO:0000313" key="2">
    <source>
        <dbReference type="EMBL" id="CAD8852245.1"/>
    </source>
</evidence>
<accession>A0A7S1FA41</accession>
<sequence>MEELGLSTRRLRPASLSSGSDGSACADSDMLAVDLDLQEPGEGGGQFRGRRRSSRTLCDEQEISHWVHGQRGMTELPQSPHRCPQIKFASRVDMLSPLAYGGHSPCQAGLQKGGVLRKSQSFPDQRRSFKLNDLAGPSIGSSDSSCATGACSISPVRSPMREFTLAGMPQASPERTHSLPRTAFYAPLTPREKGAFTRSPVRGRTLPESVDALRRSPVRGHALPESVDALKRSPVRRATAAERVAMNRSPVGRYAGMLDGKCATKRSSAMPECVEAARHEGRRHSAKVTRSPPPAQYLARASSLTVCPSPIKRRVSQC</sequence>
<dbReference type="EMBL" id="HBFQ01037661">
    <property type="protein sequence ID" value="CAD8852245.1"/>
    <property type="molecule type" value="Transcribed_RNA"/>
</dbReference>
<protein>
    <submittedName>
        <fullName evidence="2">Uncharacterized protein</fullName>
    </submittedName>
</protein>
<gene>
    <name evidence="2" type="ORF">NSCI0253_LOCUS26595</name>
</gene>
<feature type="compositionally biased region" description="Low complexity" evidence="1">
    <location>
        <begin position="14"/>
        <end position="24"/>
    </location>
</feature>
<dbReference type="AlphaFoldDB" id="A0A7S1FA41"/>
<organism evidence="2">
    <name type="scientific">Noctiluca scintillans</name>
    <name type="common">Sea sparkle</name>
    <name type="synonym">Red tide dinoflagellate</name>
    <dbReference type="NCBI Taxonomy" id="2966"/>
    <lineage>
        <taxon>Eukaryota</taxon>
        <taxon>Sar</taxon>
        <taxon>Alveolata</taxon>
        <taxon>Dinophyceae</taxon>
        <taxon>Noctilucales</taxon>
        <taxon>Noctilucaceae</taxon>
        <taxon>Noctiluca</taxon>
    </lineage>
</organism>
<reference evidence="2" key="1">
    <citation type="submission" date="2021-01" db="EMBL/GenBank/DDBJ databases">
        <authorList>
            <person name="Corre E."/>
            <person name="Pelletier E."/>
            <person name="Niang G."/>
            <person name="Scheremetjew M."/>
            <person name="Finn R."/>
            <person name="Kale V."/>
            <person name="Holt S."/>
            <person name="Cochrane G."/>
            <person name="Meng A."/>
            <person name="Brown T."/>
            <person name="Cohen L."/>
        </authorList>
    </citation>
    <scope>NUCLEOTIDE SEQUENCE</scope>
</reference>
<name>A0A7S1FA41_NOCSC</name>
<evidence type="ECO:0000256" key="1">
    <source>
        <dbReference type="SAM" id="MobiDB-lite"/>
    </source>
</evidence>
<feature type="region of interest" description="Disordered" evidence="1">
    <location>
        <begin position="1"/>
        <end position="24"/>
    </location>
</feature>
<proteinExistence type="predicted"/>